<dbReference type="KEGG" id="psoj:PHYSODRAFT_520571"/>
<dbReference type="Proteomes" id="UP000002640">
    <property type="component" value="Unassembled WGS sequence"/>
</dbReference>
<dbReference type="STRING" id="1094619.G5A003"/>
<reference evidence="2 3" key="1">
    <citation type="journal article" date="2006" name="Science">
        <title>Phytophthora genome sequences uncover evolutionary origins and mechanisms of pathogenesis.</title>
        <authorList>
            <person name="Tyler B.M."/>
            <person name="Tripathy S."/>
            <person name="Zhang X."/>
            <person name="Dehal P."/>
            <person name="Jiang R.H."/>
            <person name="Aerts A."/>
            <person name="Arredondo F.D."/>
            <person name="Baxter L."/>
            <person name="Bensasson D."/>
            <person name="Beynon J.L."/>
            <person name="Chapman J."/>
            <person name="Damasceno C.M."/>
            <person name="Dorrance A.E."/>
            <person name="Dou D."/>
            <person name="Dickerman A.W."/>
            <person name="Dubchak I.L."/>
            <person name="Garbelotto M."/>
            <person name="Gijzen M."/>
            <person name="Gordon S.G."/>
            <person name="Govers F."/>
            <person name="Grunwald N.J."/>
            <person name="Huang W."/>
            <person name="Ivors K.L."/>
            <person name="Jones R.W."/>
            <person name="Kamoun S."/>
            <person name="Krampis K."/>
            <person name="Lamour K.H."/>
            <person name="Lee M.K."/>
            <person name="McDonald W.H."/>
            <person name="Medina M."/>
            <person name="Meijer H.J."/>
            <person name="Nordberg E.K."/>
            <person name="Maclean D.J."/>
            <person name="Ospina-Giraldo M.D."/>
            <person name="Morris P.F."/>
            <person name="Phuntumart V."/>
            <person name="Putnam N.H."/>
            <person name="Rash S."/>
            <person name="Rose J.K."/>
            <person name="Sakihama Y."/>
            <person name="Salamov A.A."/>
            <person name="Savidor A."/>
            <person name="Scheuring C.F."/>
            <person name="Smith B.M."/>
            <person name="Sobral B.W."/>
            <person name="Terry A."/>
            <person name="Torto-Alalibo T.A."/>
            <person name="Win J."/>
            <person name="Xu Z."/>
            <person name="Zhang H."/>
            <person name="Grigoriev I.V."/>
            <person name="Rokhsar D.S."/>
            <person name="Boore J.L."/>
        </authorList>
    </citation>
    <scope>NUCLEOTIDE SEQUENCE [LARGE SCALE GENOMIC DNA]</scope>
    <source>
        <strain evidence="2 3">P6497</strain>
    </source>
</reference>
<dbReference type="EMBL" id="JH159158">
    <property type="protein sequence ID" value="EGZ10445.1"/>
    <property type="molecule type" value="Genomic_DNA"/>
</dbReference>
<name>G5A003_PHYSP</name>
<sequence length="235" mass="26652">MKAVIDERLSDHVWFTPVDLLGILCKKIKRQTLAGPAPVLSQVQSYVKKWRKAHKRKALQSVVALCSTHMYDAAEDIQVTSDEMILLCDTKTDDNQLVPSIGTGSKLSAFRIGVTCHALLETYVTVQRDPRRTTLLHIDSTHSIVKQCYPVFVFGVSVCRCKFFPIIYFCTSQRTGVDVEWRIKFTKRIVWEKFLVSFSPAFVMSDADNAQYNACKAALPGSKFFMCWFHVCVGL</sequence>
<organism evidence="2 3">
    <name type="scientific">Phytophthora sojae (strain P6497)</name>
    <name type="common">Soybean stem and root rot agent</name>
    <name type="synonym">Phytophthora megasperma f. sp. glycines</name>
    <dbReference type="NCBI Taxonomy" id="1094619"/>
    <lineage>
        <taxon>Eukaryota</taxon>
        <taxon>Sar</taxon>
        <taxon>Stramenopiles</taxon>
        <taxon>Oomycota</taxon>
        <taxon>Peronosporomycetes</taxon>
        <taxon>Peronosporales</taxon>
        <taxon>Peronosporaceae</taxon>
        <taxon>Phytophthora</taxon>
    </lineage>
</organism>
<dbReference type="InterPro" id="IPR018289">
    <property type="entry name" value="MULE_transposase_dom"/>
</dbReference>
<proteinExistence type="predicted"/>
<dbReference type="Pfam" id="PF10551">
    <property type="entry name" value="MULE"/>
    <property type="match status" value="1"/>
</dbReference>
<accession>G5A003</accession>
<keyword evidence="3" id="KW-1185">Reference proteome</keyword>
<dbReference type="GeneID" id="20660303"/>
<protein>
    <recommendedName>
        <fullName evidence="1">MULE transposase domain-containing protein</fullName>
    </recommendedName>
</protein>
<gene>
    <name evidence="2" type="ORF">PHYSODRAFT_520571</name>
</gene>
<feature type="domain" description="MULE transposase" evidence="1">
    <location>
        <begin position="136"/>
        <end position="232"/>
    </location>
</feature>
<dbReference type="AlphaFoldDB" id="G5A003"/>
<dbReference type="InParanoid" id="G5A003"/>
<dbReference type="RefSeq" id="XP_009533190.1">
    <property type="nucleotide sequence ID" value="XM_009534895.1"/>
</dbReference>
<evidence type="ECO:0000313" key="2">
    <source>
        <dbReference type="EMBL" id="EGZ10445.1"/>
    </source>
</evidence>
<evidence type="ECO:0000313" key="3">
    <source>
        <dbReference type="Proteomes" id="UP000002640"/>
    </source>
</evidence>
<evidence type="ECO:0000259" key="1">
    <source>
        <dbReference type="Pfam" id="PF10551"/>
    </source>
</evidence>